<dbReference type="PROSITE" id="PS00675">
    <property type="entry name" value="SIGMA54_INTERACT_1"/>
    <property type="match status" value="1"/>
</dbReference>
<dbReference type="Pfam" id="PF00072">
    <property type="entry name" value="Response_reg"/>
    <property type="match status" value="1"/>
</dbReference>
<dbReference type="InterPro" id="IPR027417">
    <property type="entry name" value="P-loop_NTPase"/>
</dbReference>
<dbReference type="SUPFAM" id="SSF52172">
    <property type="entry name" value="CheY-like"/>
    <property type="match status" value="1"/>
</dbReference>
<evidence type="ECO:0000256" key="2">
    <source>
        <dbReference type="ARBA" id="ARBA00022840"/>
    </source>
</evidence>
<dbReference type="Proteomes" id="UP000830055">
    <property type="component" value="Chromosome"/>
</dbReference>
<dbReference type="SMART" id="SM00382">
    <property type="entry name" value="AAA"/>
    <property type="match status" value="1"/>
</dbReference>
<dbReference type="PRINTS" id="PR01590">
    <property type="entry name" value="HTHFIS"/>
</dbReference>
<sequence length="464" mass="51986">MTMHTILVVDDEPNYLIVLSELLRDEGFEVLTAPGGEEALATVKEADLDVVLTDMQMPGMDGMTLLGEIKKSYSDLPVVIITAYAEIDKAVAAMQAGAYSYLAKPFSNDELIVTIGNAVSHYSLIRENTRLRREMQQRDGFSGLVGKNPKMRQIYELIEKVAPTPASVLISGESGTGKELVAKAIHLHSPREAKPFITFNCGALDENLLEIELFGQEKGGFTGAAALRKGRLEQAHQGTLFLDEIGDIPLSLQTKLLRVLQDRSFERVGGNRTLQVDVRILSATVKDLKEEVQQGRFREDLFYRLNVIHLALPPLRERMDDIPLLVDSFLQRFAVKLGYERLEIAPEALRLLINLPWEGNVRELENTIERAAILCGGELIKPEDVQPESITVDRDAQWTREIDILRLIPDSVQLNDVLYAVEEQLLNRALEEAGQVQARAAERLGITKSLLQYKMKKYGIKKQK</sequence>
<keyword evidence="2" id="KW-0067">ATP-binding</keyword>
<gene>
    <name evidence="8" type="ORF">DPPLL_14270</name>
</gene>
<evidence type="ECO:0000256" key="5">
    <source>
        <dbReference type="PROSITE-ProRule" id="PRU00169"/>
    </source>
</evidence>
<keyword evidence="3" id="KW-0805">Transcription regulation</keyword>
<protein>
    <submittedName>
        <fullName evidence="8">Acetoacetate metabolism regulatory protein AtoC</fullName>
    </submittedName>
</protein>
<organism evidence="8 9">
    <name type="scientific">Desulfofustis limnaeus</name>
    <dbReference type="NCBI Taxonomy" id="2740163"/>
    <lineage>
        <taxon>Bacteria</taxon>
        <taxon>Pseudomonadati</taxon>
        <taxon>Thermodesulfobacteriota</taxon>
        <taxon>Desulfobulbia</taxon>
        <taxon>Desulfobulbales</taxon>
        <taxon>Desulfocapsaceae</taxon>
        <taxon>Desulfofustis</taxon>
    </lineage>
</organism>
<keyword evidence="4" id="KW-0804">Transcription</keyword>
<dbReference type="InterPro" id="IPR025662">
    <property type="entry name" value="Sigma_54_int_dom_ATP-bd_1"/>
</dbReference>
<dbReference type="Pfam" id="PF00158">
    <property type="entry name" value="Sigma54_activat"/>
    <property type="match status" value="1"/>
</dbReference>
<feature type="domain" description="Response regulatory" evidence="7">
    <location>
        <begin position="5"/>
        <end position="119"/>
    </location>
</feature>
<dbReference type="InterPro" id="IPR001789">
    <property type="entry name" value="Sig_transdc_resp-reg_receiver"/>
</dbReference>
<dbReference type="PANTHER" id="PTHR32071:SF113">
    <property type="entry name" value="ALGINATE BIOSYNTHESIS TRANSCRIPTIONAL REGULATORY PROTEIN ALGB"/>
    <property type="match status" value="1"/>
</dbReference>
<feature type="domain" description="Sigma-54 factor interaction" evidence="6">
    <location>
        <begin position="144"/>
        <end position="373"/>
    </location>
</feature>
<dbReference type="SUPFAM" id="SSF46689">
    <property type="entry name" value="Homeodomain-like"/>
    <property type="match status" value="1"/>
</dbReference>
<dbReference type="InterPro" id="IPR002197">
    <property type="entry name" value="HTH_Fis"/>
</dbReference>
<dbReference type="InterPro" id="IPR002078">
    <property type="entry name" value="Sigma_54_int"/>
</dbReference>
<keyword evidence="5" id="KW-0597">Phosphoprotein</keyword>
<evidence type="ECO:0000259" key="6">
    <source>
        <dbReference type="PROSITE" id="PS50045"/>
    </source>
</evidence>
<dbReference type="EMBL" id="AP025516">
    <property type="protein sequence ID" value="BDD87062.1"/>
    <property type="molecule type" value="Genomic_DNA"/>
</dbReference>
<proteinExistence type="predicted"/>
<dbReference type="SUPFAM" id="SSF52540">
    <property type="entry name" value="P-loop containing nucleoside triphosphate hydrolases"/>
    <property type="match status" value="1"/>
</dbReference>
<dbReference type="RefSeq" id="WP_284154105.1">
    <property type="nucleotide sequence ID" value="NZ_AP025516.1"/>
</dbReference>
<keyword evidence="1" id="KW-0547">Nucleotide-binding</keyword>
<dbReference type="InterPro" id="IPR003593">
    <property type="entry name" value="AAA+_ATPase"/>
</dbReference>
<name>A0ABN6M6K7_9BACT</name>
<evidence type="ECO:0000256" key="4">
    <source>
        <dbReference type="ARBA" id="ARBA00023163"/>
    </source>
</evidence>
<dbReference type="CDD" id="cd00009">
    <property type="entry name" value="AAA"/>
    <property type="match status" value="1"/>
</dbReference>
<evidence type="ECO:0000259" key="7">
    <source>
        <dbReference type="PROSITE" id="PS50110"/>
    </source>
</evidence>
<dbReference type="InterPro" id="IPR058031">
    <property type="entry name" value="AAA_lid_NorR"/>
</dbReference>
<dbReference type="Pfam" id="PF25601">
    <property type="entry name" value="AAA_lid_14"/>
    <property type="match status" value="1"/>
</dbReference>
<evidence type="ECO:0000256" key="1">
    <source>
        <dbReference type="ARBA" id="ARBA00022741"/>
    </source>
</evidence>
<dbReference type="Gene3D" id="3.40.50.300">
    <property type="entry name" value="P-loop containing nucleotide triphosphate hydrolases"/>
    <property type="match status" value="1"/>
</dbReference>
<feature type="modified residue" description="4-aspartylphosphate" evidence="5">
    <location>
        <position position="54"/>
    </location>
</feature>
<evidence type="ECO:0000256" key="3">
    <source>
        <dbReference type="ARBA" id="ARBA00023015"/>
    </source>
</evidence>
<dbReference type="Gene3D" id="3.40.50.2300">
    <property type="match status" value="1"/>
</dbReference>
<dbReference type="PROSITE" id="PS50045">
    <property type="entry name" value="SIGMA54_INTERACT_4"/>
    <property type="match status" value="1"/>
</dbReference>
<dbReference type="Gene3D" id="1.10.10.60">
    <property type="entry name" value="Homeodomain-like"/>
    <property type="match status" value="1"/>
</dbReference>
<dbReference type="Pfam" id="PF02954">
    <property type="entry name" value="HTH_8"/>
    <property type="match status" value="1"/>
</dbReference>
<keyword evidence="9" id="KW-1185">Reference proteome</keyword>
<dbReference type="Gene3D" id="1.10.8.60">
    <property type="match status" value="1"/>
</dbReference>
<dbReference type="InterPro" id="IPR011006">
    <property type="entry name" value="CheY-like_superfamily"/>
</dbReference>
<reference evidence="8 9" key="1">
    <citation type="submission" date="2022-01" db="EMBL/GenBank/DDBJ databases">
        <title>Desulfofustis limnae sp. nov., a novel mesophilic sulfate-reducing bacterium isolated from marsh soil.</title>
        <authorList>
            <person name="Watanabe M."/>
            <person name="Takahashi A."/>
            <person name="Kojima H."/>
            <person name="Fukui M."/>
        </authorList>
    </citation>
    <scope>NUCLEOTIDE SEQUENCE [LARGE SCALE GENOMIC DNA]</scope>
    <source>
        <strain evidence="8 9">PPLL</strain>
    </source>
</reference>
<evidence type="ECO:0000313" key="9">
    <source>
        <dbReference type="Proteomes" id="UP000830055"/>
    </source>
</evidence>
<dbReference type="PANTHER" id="PTHR32071">
    <property type="entry name" value="TRANSCRIPTIONAL REGULATORY PROTEIN"/>
    <property type="match status" value="1"/>
</dbReference>
<evidence type="ECO:0000313" key="8">
    <source>
        <dbReference type="EMBL" id="BDD87062.1"/>
    </source>
</evidence>
<accession>A0ABN6M6K7</accession>
<dbReference type="SMART" id="SM00448">
    <property type="entry name" value="REC"/>
    <property type="match status" value="1"/>
</dbReference>
<dbReference type="PROSITE" id="PS50110">
    <property type="entry name" value="RESPONSE_REGULATORY"/>
    <property type="match status" value="1"/>
</dbReference>
<dbReference type="InterPro" id="IPR009057">
    <property type="entry name" value="Homeodomain-like_sf"/>
</dbReference>